<evidence type="ECO:0000256" key="3">
    <source>
        <dbReference type="ARBA" id="ARBA00022483"/>
    </source>
</evidence>
<proteinExistence type="predicted"/>
<dbReference type="GO" id="GO:0044231">
    <property type="term" value="C:host cell presynaptic membrane"/>
    <property type="evidence" value="ECO:0007669"/>
    <property type="project" value="UniProtKB-KW"/>
</dbReference>
<sequence length="81" mass="9354">MCVSTVYFLIVNKIIHIFFHVSFNELLFSALHSKYTALHWAAKHGDANVIKLIAGAYKVNPNIRSNVSIHCNFLQLFWTYI</sequence>
<evidence type="ECO:0008006" key="12">
    <source>
        <dbReference type="Google" id="ProtNLM"/>
    </source>
</evidence>
<dbReference type="GO" id="GO:0044218">
    <property type="term" value="C:other organism cell membrane"/>
    <property type="evidence" value="ECO:0007669"/>
    <property type="project" value="UniProtKB-KW"/>
</dbReference>
<dbReference type="AlphaFoldDB" id="A0A8X6KTS3"/>
<dbReference type="Pfam" id="PF00023">
    <property type="entry name" value="Ank"/>
    <property type="match status" value="1"/>
</dbReference>
<evidence type="ECO:0000256" key="8">
    <source>
        <dbReference type="ARBA" id="ARBA00023028"/>
    </source>
</evidence>
<keyword evidence="4" id="KW-0964">Secreted</keyword>
<reference evidence="10" key="1">
    <citation type="submission" date="2020-07" db="EMBL/GenBank/DDBJ databases">
        <title>Multicomponent nature underlies the extraordinary mechanical properties of spider dragline silk.</title>
        <authorList>
            <person name="Kono N."/>
            <person name="Nakamura H."/>
            <person name="Mori M."/>
            <person name="Yoshida Y."/>
            <person name="Ohtoshi R."/>
            <person name="Malay A.D."/>
            <person name="Moran D.A.P."/>
            <person name="Tomita M."/>
            <person name="Numata K."/>
            <person name="Arakawa K."/>
        </authorList>
    </citation>
    <scope>NUCLEOTIDE SEQUENCE</scope>
</reference>
<dbReference type="SUPFAM" id="SSF48403">
    <property type="entry name" value="Ankyrin repeat"/>
    <property type="match status" value="1"/>
</dbReference>
<gene>
    <name evidence="10" type="ORF">TNCT_222701</name>
</gene>
<keyword evidence="5" id="KW-1052">Target cell membrane</keyword>
<dbReference type="InterPro" id="IPR036770">
    <property type="entry name" value="Ankyrin_rpt-contain_sf"/>
</dbReference>
<evidence type="ECO:0000313" key="10">
    <source>
        <dbReference type="EMBL" id="GFQ83821.1"/>
    </source>
</evidence>
<evidence type="ECO:0000256" key="2">
    <source>
        <dbReference type="ARBA" id="ARBA00004613"/>
    </source>
</evidence>
<dbReference type="GO" id="GO:0006887">
    <property type="term" value="P:exocytosis"/>
    <property type="evidence" value="ECO:0007669"/>
    <property type="project" value="UniProtKB-KW"/>
</dbReference>
<evidence type="ECO:0000313" key="11">
    <source>
        <dbReference type="Proteomes" id="UP000887116"/>
    </source>
</evidence>
<evidence type="ECO:0000256" key="4">
    <source>
        <dbReference type="ARBA" id="ARBA00022525"/>
    </source>
</evidence>
<keyword evidence="8" id="KW-0638">Presynaptic neurotoxin</keyword>
<evidence type="ECO:0000256" key="9">
    <source>
        <dbReference type="ARBA" id="ARBA00023298"/>
    </source>
</evidence>
<evidence type="ECO:0000256" key="7">
    <source>
        <dbReference type="ARBA" id="ARBA00022699"/>
    </source>
</evidence>
<dbReference type="InterPro" id="IPR002110">
    <property type="entry name" value="Ankyrin_rpt"/>
</dbReference>
<keyword evidence="3" id="KW-0268">Exocytosis</keyword>
<name>A0A8X6KTS3_TRICU</name>
<protein>
    <recommendedName>
        <fullName evidence="12">Ankyrin repeat protein</fullName>
    </recommendedName>
</protein>
<keyword evidence="9" id="KW-1053">Target membrane</keyword>
<comment type="caution">
    <text evidence="10">The sequence shown here is derived from an EMBL/GenBank/DDBJ whole genome shotgun (WGS) entry which is preliminary data.</text>
</comment>
<dbReference type="Proteomes" id="UP000887116">
    <property type="component" value="Unassembled WGS sequence"/>
</dbReference>
<dbReference type="SMART" id="SM00248">
    <property type="entry name" value="ANK"/>
    <property type="match status" value="1"/>
</dbReference>
<keyword evidence="6" id="KW-0800">Toxin</keyword>
<comment type="subcellular location">
    <subcellularLocation>
        <location evidence="2">Secreted</location>
    </subcellularLocation>
    <subcellularLocation>
        <location evidence="1">Target cell membrane</location>
    </subcellularLocation>
</comment>
<evidence type="ECO:0000256" key="5">
    <source>
        <dbReference type="ARBA" id="ARBA00022537"/>
    </source>
</evidence>
<organism evidence="10 11">
    <name type="scientific">Trichonephila clavata</name>
    <name type="common">Joro spider</name>
    <name type="synonym">Nephila clavata</name>
    <dbReference type="NCBI Taxonomy" id="2740835"/>
    <lineage>
        <taxon>Eukaryota</taxon>
        <taxon>Metazoa</taxon>
        <taxon>Ecdysozoa</taxon>
        <taxon>Arthropoda</taxon>
        <taxon>Chelicerata</taxon>
        <taxon>Arachnida</taxon>
        <taxon>Araneae</taxon>
        <taxon>Araneomorphae</taxon>
        <taxon>Entelegynae</taxon>
        <taxon>Araneoidea</taxon>
        <taxon>Nephilidae</taxon>
        <taxon>Trichonephila</taxon>
    </lineage>
</organism>
<dbReference type="Gene3D" id="1.25.40.20">
    <property type="entry name" value="Ankyrin repeat-containing domain"/>
    <property type="match status" value="1"/>
</dbReference>
<keyword evidence="11" id="KW-1185">Reference proteome</keyword>
<dbReference type="GO" id="GO:0090729">
    <property type="term" value="F:toxin activity"/>
    <property type="evidence" value="ECO:0007669"/>
    <property type="project" value="UniProtKB-KW"/>
</dbReference>
<dbReference type="OrthoDB" id="6436926at2759"/>
<evidence type="ECO:0000256" key="1">
    <source>
        <dbReference type="ARBA" id="ARBA00004175"/>
    </source>
</evidence>
<dbReference type="GO" id="GO:0005576">
    <property type="term" value="C:extracellular region"/>
    <property type="evidence" value="ECO:0007669"/>
    <property type="project" value="UniProtKB-SubCell"/>
</dbReference>
<keyword evidence="9" id="KW-0472">Membrane</keyword>
<keyword evidence="7" id="KW-0528">Neurotoxin</keyword>
<accession>A0A8X6KTS3</accession>
<dbReference type="EMBL" id="BMAO01022716">
    <property type="protein sequence ID" value="GFQ83821.1"/>
    <property type="molecule type" value="Genomic_DNA"/>
</dbReference>
<evidence type="ECO:0000256" key="6">
    <source>
        <dbReference type="ARBA" id="ARBA00022656"/>
    </source>
</evidence>